<dbReference type="STRING" id="526218.Sterm_3923"/>
<sequence length="71" mass="8208">MARYIVNKNPDDNGTYVIHKKHECNHLPSPENQIKLGDYSSPANALFDARRTYDDKVFDSCKYCCPECHTE</sequence>
<accession>D1AGN6</accession>
<reference evidence="1 2" key="2">
    <citation type="journal article" date="2010" name="Stand. Genomic Sci.">
        <title>Complete genome sequence of Sebaldella termitidis type strain (NCTC 11300).</title>
        <authorList>
            <person name="Harmon-Smith M."/>
            <person name="Celia L."/>
            <person name="Chertkov O."/>
            <person name="Lapidus A."/>
            <person name="Copeland A."/>
            <person name="Glavina Del Rio T."/>
            <person name="Nolan M."/>
            <person name="Lucas S."/>
            <person name="Tice H."/>
            <person name="Cheng J.F."/>
            <person name="Han C."/>
            <person name="Detter J.C."/>
            <person name="Bruce D."/>
            <person name="Goodwin L."/>
            <person name="Pitluck S."/>
            <person name="Pati A."/>
            <person name="Liolios K."/>
            <person name="Ivanova N."/>
            <person name="Mavromatis K."/>
            <person name="Mikhailova N."/>
            <person name="Chen A."/>
            <person name="Palaniappan K."/>
            <person name="Land M."/>
            <person name="Hauser L."/>
            <person name="Chang Y.J."/>
            <person name="Jeffries C.D."/>
            <person name="Brettin T."/>
            <person name="Goker M."/>
            <person name="Beck B."/>
            <person name="Bristow J."/>
            <person name="Eisen J.A."/>
            <person name="Markowitz V."/>
            <person name="Hugenholtz P."/>
            <person name="Kyrpides N.C."/>
            <person name="Klenk H.P."/>
            <person name="Chen F."/>
        </authorList>
    </citation>
    <scope>NUCLEOTIDE SEQUENCE [LARGE SCALE GENOMIC DNA]</scope>
    <source>
        <strain evidence="2">ATCC 33386 / NCTC 11300</strain>
    </source>
</reference>
<evidence type="ECO:0000313" key="1">
    <source>
        <dbReference type="EMBL" id="ACZ10756.1"/>
    </source>
</evidence>
<dbReference type="EMBL" id="CP001739">
    <property type="protein sequence ID" value="ACZ10756.1"/>
    <property type="molecule type" value="Genomic_DNA"/>
</dbReference>
<reference evidence="2" key="1">
    <citation type="submission" date="2009-09" db="EMBL/GenBank/DDBJ databases">
        <title>The complete chromosome of Sebaldella termitidis ATCC 33386.</title>
        <authorList>
            <consortium name="US DOE Joint Genome Institute (JGI-PGF)"/>
            <person name="Lucas S."/>
            <person name="Copeland A."/>
            <person name="Lapidus A."/>
            <person name="Glavina del Rio T."/>
            <person name="Dalin E."/>
            <person name="Tice H."/>
            <person name="Bruce D."/>
            <person name="Goodwin L."/>
            <person name="Pitluck S."/>
            <person name="Kyrpides N."/>
            <person name="Mavromatis K."/>
            <person name="Ivanova N."/>
            <person name="Mikhailova N."/>
            <person name="Sims D."/>
            <person name="Meincke L."/>
            <person name="Brettin T."/>
            <person name="Detter J.C."/>
            <person name="Han C."/>
            <person name="Larimer F."/>
            <person name="Land M."/>
            <person name="Hauser L."/>
            <person name="Markowitz V."/>
            <person name="Cheng J.F."/>
            <person name="Hugenholtz P."/>
            <person name="Woyke T."/>
            <person name="Wu D."/>
            <person name="Eisen J.A."/>
        </authorList>
    </citation>
    <scope>NUCLEOTIDE SEQUENCE [LARGE SCALE GENOMIC DNA]</scope>
    <source>
        <strain evidence="2">ATCC 33386 / NCTC 11300</strain>
    </source>
</reference>
<dbReference type="RefSeq" id="WP_012863331.1">
    <property type="nucleotide sequence ID" value="NC_013517.1"/>
</dbReference>
<dbReference type="KEGG" id="str:Sterm_3923"/>
<gene>
    <name evidence="1" type="ordered locus">Sterm_3923</name>
</gene>
<dbReference type="AlphaFoldDB" id="D1AGN6"/>
<dbReference type="HOGENOM" id="CLU_191482_2_0_0"/>
<organism evidence="1 2">
    <name type="scientific">Sebaldella termitidis (strain ATCC 33386 / NCTC 11300)</name>
    <dbReference type="NCBI Taxonomy" id="526218"/>
    <lineage>
        <taxon>Bacteria</taxon>
        <taxon>Fusobacteriati</taxon>
        <taxon>Fusobacteriota</taxon>
        <taxon>Fusobacteriia</taxon>
        <taxon>Fusobacteriales</taxon>
        <taxon>Leptotrichiaceae</taxon>
        <taxon>Sebaldella</taxon>
    </lineage>
</organism>
<proteinExistence type="predicted"/>
<protein>
    <submittedName>
        <fullName evidence="1">Uncharacterized protein</fullName>
    </submittedName>
</protein>
<dbReference type="Proteomes" id="UP000000845">
    <property type="component" value="Chromosome"/>
</dbReference>
<evidence type="ECO:0000313" key="2">
    <source>
        <dbReference type="Proteomes" id="UP000000845"/>
    </source>
</evidence>
<keyword evidence="2" id="KW-1185">Reference proteome</keyword>
<name>D1AGN6_SEBTE</name>